<dbReference type="Pfam" id="PF01381">
    <property type="entry name" value="HTH_3"/>
    <property type="match status" value="1"/>
</dbReference>
<dbReference type="InterPro" id="IPR010982">
    <property type="entry name" value="Lambda_DNA-bd_dom_sf"/>
</dbReference>
<feature type="domain" description="HTH cro/C1-type" evidence="2">
    <location>
        <begin position="11"/>
        <end position="65"/>
    </location>
</feature>
<dbReference type="SUPFAM" id="SSF47413">
    <property type="entry name" value="lambda repressor-like DNA-binding domains"/>
    <property type="match status" value="1"/>
</dbReference>
<dbReference type="Proteomes" id="UP001183390">
    <property type="component" value="Unassembled WGS sequence"/>
</dbReference>
<dbReference type="Gene3D" id="1.10.260.40">
    <property type="entry name" value="lambda repressor-like DNA-binding domains"/>
    <property type="match status" value="1"/>
</dbReference>
<dbReference type="EMBL" id="JAVREP010000017">
    <property type="protein sequence ID" value="MDT0330985.1"/>
    <property type="molecule type" value="Genomic_DNA"/>
</dbReference>
<sequence length="262" mass="28415">MVEKPTRGALVKARRNELGLSQNELAGLVGVSRGTIRNIEADLVEPNKATWVSLDRVLGNTGEQVGEPSTEVGDRVEHDSYGQGVVVAHGQGSRIRVDFGAPHGEKDLVLKYAPAELVEEEETGGSETSRGRPEADPSSVPGEIAEVLMSGPVIDYEVFHPKEGDGIAVVTMLVKTTDARLSRRDRRYISEVWDTLADSLHADPDSEDVPEPEPEREPAAPQRRTEPVTERRTVTRRTATGTPTAARGTEPEIGERGRATGR</sequence>
<evidence type="ECO:0000313" key="3">
    <source>
        <dbReference type="EMBL" id="MDT0330985.1"/>
    </source>
</evidence>
<reference evidence="4" key="1">
    <citation type="submission" date="2023-07" db="EMBL/GenBank/DDBJ databases">
        <title>30 novel species of actinomycetes from the DSMZ collection.</title>
        <authorList>
            <person name="Nouioui I."/>
        </authorList>
    </citation>
    <scope>NUCLEOTIDE SEQUENCE [LARGE SCALE GENOMIC DNA]</scope>
    <source>
        <strain evidence="4">DSM 44743</strain>
    </source>
</reference>
<dbReference type="RefSeq" id="WP_311513551.1">
    <property type="nucleotide sequence ID" value="NZ_JAVREP010000017.1"/>
</dbReference>
<gene>
    <name evidence="3" type="ORF">RM479_21415</name>
</gene>
<feature type="compositionally biased region" description="Low complexity" evidence="1">
    <location>
        <begin position="236"/>
        <end position="248"/>
    </location>
</feature>
<evidence type="ECO:0000259" key="2">
    <source>
        <dbReference type="PROSITE" id="PS50943"/>
    </source>
</evidence>
<proteinExistence type="predicted"/>
<organism evidence="3 4">
    <name type="scientific">Nocardiopsis lambiniae</name>
    <dbReference type="NCBI Taxonomy" id="3075539"/>
    <lineage>
        <taxon>Bacteria</taxon>
        <taxon>Bacillati</taxon>
        <taxon>Actinomycetota</taxon>
        <taxon>Actinomycetes</taxon>
        <taxon>Streptosporangiales</taxon>
        <taxon>Nocardiopsidaceae</taxon>
        <taxon>Nocardiopsis</taxon>
    </lineage>
</organism>
<keyword evidence="4" id="KW-1185">Reference proteome</keyword>
<comment type="caution">
    <text evidence="3">The sequence shown here is derived from an EMBL/GenBank/DDBJ whole genome shotgun (WGS) entry which is preliminary data.</text>
</comment>
<dbReference type="CDD" id="cd00093">
    <property type="entry name" value="HTH_XRE"/>
    <property type="match status" value="1"/>
</dbReference>
<name>A0ABU2MEL9_9ACTN</name>
<accession>A0ABU2MEL9</accession>
<protein>
    <submittedName>
        <fullName evidence="3">Helix-turn-helix transcriptional regulator</fullName>
    </submittedName>
</protein>
<dbReference type="SMART" id="SM00530">
    <property type="entry name" value="HTH_XRE"/>
    <property type="match status" value="1"/>
</dbReference>
<evidence type="ECO:0000256" key="1">
    <source>
        <dbReference type="SAM" id="MobiDB-lite"/>
    </source>
</evidence>
<dbReference type="PROSITE" id="PS50943">
    <property type="entry name" value="HTH_CROC1"/>
    <property type="match status" value="1"/>
</dbReference>
<dbReference type="Pfam" id="PF21196">
    <property type="entry name" value="PcrA_UvrD_tudor"/>
    <property type="match status" value="1"/>
</dbReference>
<evidence type="ECO:0000313" key="4">
    <source>
        <dbReference type="Proteomes" id="UP001183390"/>
    </source>
</evidence>
<feature type="region of interest" description="Disordered" evidence="1">
    <location>
        <begin position="118"/>
        <end position="140"/>
    </location>
</feature>
<dbReference type="InterPro" id="IPR001387">
    <property type="entry name" value="Cro/C1-type_HTH"/>
</dbReference>
<feature type="compositionally biased region" description="Basic and acidic residues" evidence="1">
    <location>
        <begin position="249"/>
        <end position="262"/>
    </location>
</feature>
<feature type="compositionally biased region" description="Basic and acidic residues" evidence="1">
    <location>
        <begin position="213"/>
        <end position="233"/>
    </location>
</feature>
<feature type="region of interest" description="Disordered" evidence="1">
    <location>
        <begin position="199"/>
        <end position="262"/>
    </location>
</feature>